<dbReference type="PROSITE" id="PS50931">
    <property type="entry name" value="HTH_LYSR"/>
    <property type="match status" value="1"/>
</dbReference>
<dbReference type="Pfam" id="PF03466">
    <property type="entry name" value="LysR_substrate"/>
    <property type="match status" value="1"/>
</dbReference>
<dbReference type="PRINTS" id="PR00039">
    <property type="entry name" value="HTHLYSR"/>
</dbReference>
<keyword evidence="7" id="KW-1185">Reference proteome</keyword>
<dbReference type="GO" id="GO:0003700">
    <property type="term" value="F:DNA-binding transcription factor activity"/>
    <property type="evidence" value="ECO:0007669"/>
    <property type="project" value="InterPro"/>
</dbReference>
<reference evidence="6" key="1">
    <citation type="submission" date="2020-11" db="EMBL/GenBank/DDBJ databases">
        <title>Isolation and identification of active actinomycetes.</title>
        <authorList>
            <person name="Sun X."/>
        </authorList>
    </citation>
    <scope>NUCLEOTIDE SEQUENCE</scope>
    <source>
        <strain evidence="6">NEAU-A11</strain>
    </source>
</reference>
<proteinExistence type="inferred from homology"/>
<dbReference type="Proteomes" id="UP000598146">
    <property type="component" value="Unassembled WGS sequence"/>
</dbReference>
<evidence type="ECO:0000259" key="5">
    <source>
        <dbReference type="PROSITE" id="PS50931"/>
    </source>
</evidence>
<comment type="similarity">
    <text evidence="1">Belongs to the LysR transcriptional regulatory family.</text>
</comment>
<dbReference type="GO" id="GO:0032993">
    <property type="term" value="C:protein-DNA complex"/>
    <property type="evidence" value="ECO:0007669"/>
    <property type="project" value="TreeGrafter"/>
</dbReference>
<name>A0A931G2M3_9ACTN</name>
<dbReference type="InterPro" id="IPR005119">
    <property type="entry name" value="LysR_subst-bd"/>
</dbReference>
<dbReference type="SUPFAM" id="SSF53850">
    <property type="entry name" value="Periplasmic binding protein-like II"/>
    <property type="match status" value="1"/>
</dbReference>
<dbReference type="InterPro" id="IPR036388">
    <property type="entry name" value="WH-like_DNA-bd_sf"/>
</dbReference>
<dbReference type="InterPro" id="IPR000847">
    <property type="entry name" value="LysR_HTH_N"/>
</dbReference>
<dbReference type="EMBL" id="JADQTO010000008">
    <property type="protein sequence ID" value="MBG0563429.1"/>
    <property type="molecule type" value="Genomic_DNA"/>
</dbReference>
<dbReference type="InterPro" id="IPR036390">
    <property type="entry name" value="WH_DNA-bd_sf"/>
</dbReference>
<dbReference type="Gene3D" id="1.10.10.10">
    <property type="entry name" value="Winged helix-like DNA-binding domain superfamily/Winged helix DNA-binding domain"/>
    <property type="match status" value="1"/>
</dbReference>
<sequence>MTDDIGISIADVDPHLLRTFVAVAETGSFSAAAQRLRYTQSAVSQQIAALEADLGTALLTRRPVALTTAGERLHRHANLILVRLEAARADVTRAIAPPGRLILGLTPLAWSEPVSAALARIRGDSARLRSHVLVDGRDRIVTAAATGEIDLALVDGFTAPNDPLRLPEPGAQVAVGVAGSPAVVAVPDRHPLARRAALDLNDLADAYWIDAPMVAPFSRLPVDGLRAGLRYEGADVTVLTGLVAAGHGLIVLPAPLVERRPGLTGVPIAAPRLVHRVELLRTPNDEEPAGRLAALLGAQPLQ</sequence>
<dbReference type="Gene3D" id="3.40.190.10">
    <property type="entry name" value="Periplasmic binding protein-like II"/>
    <property type="match status" value="2"/>
</dbReference>
<evidence type="ECO:0000313" key="6">
    <source>
        <dbReference type="EMBL" id="MBG0563429.1"/>
    </source>
</evidence>
<dbReference type="GO" id="GO:0003677">
    <property type="term" value="F:DNA binding"/>
    <property type="evidence" value="ECO:0007669"/>
    <property type="project" value="UniProtKB-KW"/>
</dbReference>
<gene>
    <name evidence="6" type="ORF">I4J89_18440</name>
</gene>
<evidence type="ECO:0000256" key="2">
    <source>
        <dbReference type="ARBA" id="ARBA00023015"/>
    </source>
</evidence>
<evidence type="ECO:0000256" key="3">
    <source>
        <dbReference type="ARBA" id="ARBA00023125"/>
    </source>
</evidence>
<organism evidence="6 7">
    <name type="scientific">Actinoplanes aureus</name>
    <dbReference type="NCBI Taxonomy" id="2792083"/>
    <lineage>
        <taxon>Bacteria</taxon>
        <taxon>Bacillati</taxon>
        <taxon>Actinomycetota</taxon>
        <taxon>Actinomycetes</taxon>
        <taxon>Micromonosporales</taxon>
        <taxon>Micromonosporaceae</taxon>
        <taxon>Actinoplanes</taxon>
    </lineage>
</organism>
<dbReference type="AlphaFoldDB" id="A0A931G2M3"/>
<dbReference type="Pfam" id="PF00126">
    <property type="entry name" value="HTH_1"/>
    <property type="match status" value="1"/>
</dbReference>
<keyword evidence="2" id="KW-0805">Transcription regulation</keyword>
<feature type="domain" description="HTH lysR-type" evidence="5">
    <location>
        <begin position="12"/>
        <end position="67"/>
    </location>
</feature>
<dbReference type="PANTHER" id="PTHR30346:SF29">
    <property type="entry name" value="LYSR SUBSTRATE-BINDING"/>
    <property type="match status" value="1"/>
</dbReference>
<evidence type="ECO:0000313" key="7">
    <source>
        <dbReference type="Proteomes" id="UP000598146"/>
    </source>
</evidence>
<protein>
    <submittedName>
        <fullName evidence="6">LysR family transcriptional regulator</fullName>
    </submittedName>
</protein>
<accession>A0A931G2M3</accession>
<dbReference type="FunFam" id="1.10.10.10:FF:000001">
    <property type="entry name" value="LysR family transcriptional regulator"/>
    <property type="match status" value="1"/>
</dbReference>
<comment type="caution">
    <text evidence="6">The sequence shown here is derived from an EMBL/GenBank/DDBJ whole genome shotgun (WGS) entry which is preliminary data.</text>
</comment>
<keyword evidence="4" id="KW-0804">Transcription</keyword>
<dbReference type="PANTHER" id="PTHR30346">
    <property type="entry name" value="TRANSCRIPTIONAL DUAL REGULATOR HCAR-RELATED"/>
    <property type="match status" value="1"/>
</dbReference>
<evidence type="ECO:0000256" key="4">
    <source>
        <dbReference type="ARBA" id="ARBA00023163"/>
    </source>
</evidence>
<dbReference type="SUPFAM" id="SSF46785">
    <property type="entry name" value="Winged helix' DNA-binding domain"/>
    <property type="match status" value="1"/>
</dbReference>
<keyword evidence="3" id="KW-0238">DNA-binding</keyword>
<evidence type="ECO:0000256" key="1">
    <source>
        <dbReference type="ARBA" id="ARBA00009437"/>
    </source>
</evidence>
<dbReference type="RefSeq" id="WP_196415224.1">
    <property type="nucleotide sequence ID" value="NZ_JADQTO010000008.1"/>
</dbReference>